<dbReference type="Proteomes" id="UP000655225">
    <property type="component" value="Unassembled WGS sequence"/>
</dbReference>
<evidence type="ECO:0000256" key="1">
    <source>
        <dbReference type="SAM" id="MobiDB-lite"/>
    </source>
</evidence>
<keyword evidence="3" id="KW-1185">Reference proteome</keyword>
<dbReference type="AlphaFoldDB" id="A0A835DKV1"/>
<proteinExistence type="predicted"/>
<gene>
    <name evidence="2" type="ORF">HHK36_009255</name>
</gene>
<comment type="caution">
    <text evidence="2">The sequence shown here is derived from an EMBL/GenBank/DDBJ whole genome shotgun (WGS) entry which is preliminary data.</text>
</comment>
<evidence type="ECO:0000313" key="3">
    <source>
        <dbReference type="Proteomes" id="UP000655225"/>
    </source>
</evidence>
<dbReference type="EMBL" id="JABCRI010000006">
    <property type="protein sequence ID" value="KAF8404372.1"/>
    <property type="molecule type" value="Genomic_DNA"/>
</dbReference>
<organism evidence="2 3">
    <name type="scientific">Tetracentron sinense</name>
    <name type="common">Spur-leaf</name>
    <dbReference type="NCBI Taxonomy" id="13715"/>
    <lineage>
        <taxon>Eukaryota</taxon>
        <taxon>Viridiplantae</taxon>
        <taxon>Streptophyta</taxon>
        <taxon>Embryophyta</taxon>
        <taxon>Tracheophyta</taxon>
        <taxon>Spermatophyta</taxon>
        <taxon>Magnoliopsida</taxon>
        <taxon>Trochodendrales</taxon>
        <taxon>Trochodendraceae</taxon>
        <taxon>Tetracentron</taxon>
    </lineage>
</organism>
<sequence>MVPPGPPSPVGVAQSVSPSVLLSNYGILGAQGALVPSQTIFPSLVSLRNQYNNMNLLGNMPSVSSLNHSFGNGGSNSGISGSRSLHRGGDDTGVESDPLSSVANGMGFTPSLAFALSYVVNPGSSGQVQGQQFPNPSGNQLAPERRQSQHLEPHNYQHGQQSLQQFFIPHNQQQQHHHQSIRGGLGGVGPV</sequence>
<feature type="compositionally biased region" description="Polar residues" evidence="1">
    <location>
        <begin position="125"/>
        <end position="140"/>
    </location>
</feature>
<accession>A0A835DKV1</accession>
<feature type="compositionally biased region" description="Basic and acidic residues" evidence="1">
    <location>
        <begin position="143"/>
        <end position="155"/>
    </location>
</feature>
<protein>
    <submittedName>
        <fullName evidence="2">Uncharacterized protein</fullName>
    </submittedName>
</protein>
<feature type="region of interest" description="Disordered" evidence="1">
    <location>
        <begin position="172"/>
        <end position="191"/>
    </location>
</feature>
<feature type="region of interest" description="Disordered" evidence="1">
    <location>
        <begin position="125"/>
        <end position="159"/>
    </location>
</feature>
<feature type="region of interest" description="Disordered" evidence="1">
    <location>
        <begin position="74"/>
        <end position="98"/>
    </location>
</feature>
<reference evidence="2 3" key="1">
    <citation type="submission" date="2020-04" db="EMBL/GenBank/DDBJ databases">
        <title>Plant Genome Project.</title>
        <authorList>
            <person name="Zhang R.-G."/>
        </authorList>
    </citation>
    <scope>NUCLEOTIDE SEQUENCE [LARGE SCALE GENOMIC DNA]</scope>
    <source>
        <strain evidence="2">YNK0</strain>
        <tissue evidence="2">Leaf</tissue>
    </source>
</reference>
<dbReference type="OrthoDB" id="1837686at2759"/>
<name>A0A835DKV1_TETSI</name>
<evidence type="ECO:0000313" key="2">
    <source>
        <dbReference type="EMBL" id="KAF8404372.1"/>
    </source>
</evidence>